<dbReference type="AlphaFoldDB" id="A0A6L3B3G1"/>
<evidence type="ECO:0000313" key="3">
    <source>
        <dbReference type="Proteomes" id="UP000476837"/>
    </source>
</evidence>
<protein>
    <submittedName>
        <fullName evidence="2">Uncharacterized protein</fullName>
    </submittedName>
</protein>
<reference evidence="2 3" key="1">
    <citation type="submission" date="2018-07" db="EMBL/GenBank/DDBJ databases">
        <title>Genome sequence of Roseomonas fauriae ATCC 49958.</title>
        <authorList>
            <person name="Sant'Anna F.H."/>
            <person name="Baldani J.I."/>
            <person name="Zilli J.E."/>
            <person name="Reis V.M."/>
            <person name="Hartmann A."/>
            <person name="Cruz L."/>
            <person name="de Souza E.M."/>
            <person name="de Oliveira Pedrosa F."/>
            <person name="Passaglia L.M.P."/>
        </authorList>
    </citation>
    <scope>NUCLEOTIDE SEQUENCE [LARGE SCALE GENOMIC DNA]</scope>
    <source>
        <strain evidence="2 3">ATCC 49958</strain>
    </source>
</reference>
<keyword evidence="1" id="KW-0472">Membrane</keyword>
<comment type="caution">
    <text evidence="2">The sequence shown here is derived from an EMBL/GenBank/DDBJ whole genome shotgun (WGS) entry which is preliminary data.</text>
</comment>
<dbReference type="Proteomes" id="UP000476837">
    <property type="component" value="Unassembled WGS sequence"/>
</dbReference>
<organism evidence="2 3">
    <name type="scientific">Azospirillum brasilense</name>
    <dbReference type="NCBI Taxonomy" id="192"/>
    <lineage>
        <taxon>Bacteria</taxon>
        <taxon>Pseudomonadati</taxon>
        <taxon>Pseudomonadota</taxon>
        <taxon>Alphaproteobacteria</taxon>
        <taxon>Rhodospirillales</taxon>
        <taxon>Azospirillaceae</taxon>
        <taxon>Azospirillum</taxon>
    </lineage>
</organism>
<name>A0A6L3B3G1_AZOBR</name>
<gene>
    <name evidence="2" type="ORF">DS837_09110</name>
</gene>
<proteinExistence type="predicted"/>
<accession>A0A6L3B3G1</accession>
<sequence>MRRLLTAFGIVAASAATLPVAILAGPVLAGAAYLSLLSALRGGLDVGSGLAATTTAEYAAAVACGWGGIVGVGLGPYAVLAAATWAWRRWVSPRP</sequence>
<keyword evidence="1" id="KW-1133">Transmembrane helix</keyword>
<feature type="transmembrane region" description="Helical" evidence="1">
    <location>
        <begin position="58"/>
        <end position="87"/>
    </location>
</feature>
<evidence type="ECO:0000256" key="1">
    <source>
        <dbReference type="SAM" id="Phobius"/>
    </source>
</evidence>
<dbReference type="EMBL" id="QOKV01000004">
    <property type="protein sequence ID" value="KAA0686608.1"/>
    <property type="molecule type" value="Genomic_DNA"/>
</dbReference>
<dbReference type="RefSeq" id="WP_149164464.1">
    <property type="nucleotide sequence ID" value="NZ_QOKV01000004.1"/>
</dbReference>
<evidence type="ECO:0000313" key="2">
    <source>
        <dbReference type="EMBL" id="KAA0686608.1"/>
    </source>
</evidence>
<keyword evidence="1" id="KW-0812">Transmembrane</keyword>